<dbReference type="Pfam" id="PF03145">
    <property type="entry name" value="Sina_TRAF"/>
    <property type="match status" value="1"/>
</dbReference>
<comment type="domain">
    <text evidence="10">The RING-type zinc finger domain is essential for ubiquitin ligase activity.</text>
</comment>
<reference evidence="12 13" key="1">
    <citation type="submission" date="2020-04" db="EMBL/GenBank/DDBJ databases">
        <authorList>
            <person name="Alioto T."/>
            <person name="Alioto T."/>
            <person name="Gomez Garrido J."/>
        </authorList>
    </citation>
    <scope>NUCLEOTIDE SEQUENCE [LARGE SCALE GENOMIC DNA]</scope>
</reference>
<dbReference type="GO" id="GO:0008270">
    <property type="term" value="F:zinc ion binding"/>
    <property type="evidence" value="ECO:0007669"/>
    <property type="project" value="UniProtKB-KW"/>
</dbReference>
<sequence length="361" mass="40898">MYLNLSELKLVLKRISLSLVQSRWITACGKRINYSPVGISVVYDETSTTCGLALPGMKHWLPRDYNEVACIIENMPENVQDSGRLRVTVYKSACSKEFFFCSTDTPSSQVFFTIAVSVLLLMIKCPVCFDYILPPIFQCQNGHVVCQTCRTRRCPTCQVPIENRIYATKEALSETLGCPCKFRDNGCHLSLKLAEKDKHESQCPFIPISCPGVHCEWKGLFRQTLLHLLEVHKVAYHKSSTDIVIEANELTKTSGAFEWLMVQHCHGRDFLVVVRRLNEQQYVAYVLFIGTEKEAGQFFYRLNLCSEQQKSAFQAVTRSVAEGINAPTDHKDCFFFSQEDVESSVDGDVFEVKLVVGNIGR</sequence>
<dbReference type="PROSITE" id="PS51081">
    <property type="entry name" value="ZF_SIAH"/>
    <property type="match status" value="1"/>
</dbReference>
<dbReference type="PANTHER" id="PTHR45877">
    <property type="entry name" value="E3 UBIQUITIN-PROTEIN LIGASE SIAH2"/>
    <property type="match status" value="1"/>
</dbReference>
<evidence type="ECO:0000256" key="2">
    <source>
        <dbReference type="ARBA" id="ARBA00004906"/>
    </source>
</evidence>
<evidence type="ECO:0000256" key="10">
    <source>
        <dbReference type="RuleBase" id="RU201113"/>
    </source>
</evidence>
<evidence type="ECO:0000256" key="6">
    <source>
        <dbReference type="ARBA" id="ARBA00022771"/>
    </source>
</evidence>
<dbReference type="OrthoDB" id="8182903at2759"/>
<dbReference type="InterPro" id="IPR004162">
    <property type="entry name" value="SINA-like_animal"/>
</dbReference>
<evidence type="ECO:0000313" key="13">
    <source>
        <dbReference type="Proteomes" id="UP000494165"/>
    </source>
</evidence>
<keyword evidence="7 10" id="KW-0833">Ubl conjugation pathway</keyword>
<dbReference type="InterPro" id="IPR013010">
    <property type="entry name" value="Znf_SIAH"/>
</dbReference>
<keyword evidence="4" id="KW-0808">Transferase</keyword>
<name>A0A8S1BQM8_9INSE</name>
<comment type="catalytic activity">
    <reaction evidence="1 10">
        <text>S-ubiquitinyl-[E2 ubiquitin-conjugating enzyme]-L-cysteine + [acceptor protein]-L-lysine = [E2 ubiquitin-conjugating enzyme]-L-cysteine + N(6)-ubiquitinyl-[acceptor protein]-L-lysine.</text>
        <dbReference type="EC" id="2.3.2.27"/>
    </reaction>
</comment>
<evidence type="ECO:0000259" key="11">
    <source>
        <dbReference type="PROSITE" id="PS51081"/>
    </source>
</evidence>
<comment type="domain">
    <text evidence="10">The SBD domain (substrate-binding domain) mediates the interaction with substrate proteins. It is related to the TRAF family.</text>
</comment>
<protein>
    <recommendedName>
        <fullName evidence="10">E3 ubiquitin-protein ligase</fullName>
        <ecNumber evidence="10">2.3.2.27</ecNumber>
    </recommendedName>
</protein>
<dbReference type="InterPro" id="IPR049548">
    <property type="entry name" value="Sina-like_RING"/>
</dbReference>
<dbReference type="FunFam" id="3.30.40.10:FF:000041">
    <property type="entry name" value="E3 ubiquitin-protein ligase SINAT3"/>
    <property type="match status" value="1"/>
</dbReference>
<comment type="similarity">
    <text evidence="3 10">Belongs to the SINA (Seven in absentia) family.</text>
</comment>
<comment type="pathway">
    <text evidence="2 10">Protein modification; protein ubiquitination.</text>
</comment>
<dbReference type="GO" id="GO:0005737">
    <property type="term" value="C:cytoplasm"/>
    <property type="evidence" value="ECO:0007669"/>
    <property type="project" value="InterPro"/>
</dbReference>
<dbReference type="GO" id="GO:0043161">
    <property type="term" value="P:proteasome-mediated ubiquitin-dependent protein catabolic process"/>
    <property type="evidence" value="ECO:0007669"/>
    <property type="project" value="TreeGrafter"/>
</dbReference>
<gene>
    <name evidence="12" type="ORF">CLODIP_2_CD05262</name>
</gene>
<evidence type="ECO:0000256" key="5">
    <source>
        <dbReference type="ARBA" id="ARBA00022723"/>
    </source>
</evidence>
<dbReference type="Pfam" id="PF21361">
    <property type="entry name" value="Sina_ZnF"/>
    <property type="match status" value="1"/>
</dbReference>
<keyword evidence="5 10" id="KW-0479">Metal-binding</keyword>
<keyword evidence="8 10" id="KW-0862">Zinc</keyword>
<dbReference type="Gene3D" id="2.60.210.10">
    <property type="entry name" value="Apoptosis, Tumor Necrosis Factor Receptor Associated Protein 2, Chain A"/>
    <property type="match status" value="1"/>
</dbReference>
<proteinExistence type="inferred from homology"/>
<dbReference type="InterPro" id="IPR008974">
    <property type="entry name" value="TRAF-like"/>
</dbReference>
<dbReference type="AlphaFoldDB" id="A0A8S1BQM8"/>
<dbReference type="Pfam" id="PF21362">
    <property type="entry name" value="Sina_RING"/>
    <property type="match status" value="1"/>
</dbReference>
<dbReference type="Gene3D" id="3.30.40.10">
    <property type="entry name" value="Zinc/RING finger domain, C3HC4 (zinc finger)"/>
    <property type="match status" value="1"/>
</dbReference>
<dbReference type="EC" id="2.3.2.27" evidence="10"/>
<comment type="function">
    <text evidence="10">E3 ubiquitin-protein ligase that mediates ubiquitination and subsequent proteasomal degradation of target proteins. E3 ubiquitin ligases accept ubiquitin from an E2 ubiquitin-conjugating enzyme in the form of a thioester and then directly transfers the ubiquitin to targeted substrates.</text>
</comment>
<evidence type="ECO:0000256" key="9">
    <source>
        <dbReference type="PROSITE-ProRule" id="PRU00455"/>
    </source>
</evidence>
<feature type="domain" description="SIAH-type" evidence="11">
    <location>
        <begin position="175"/>
        <end position="233"/>
    </location>
</feature>
<dbReference type="Proteomes" id="UP000494165">
    <property type="component" value="Unassembled WGS sequence"/>
</dbReference>
<dbReference type="SUPFAM" id="SSF49599">
    <property type="entry name" value="TRAF domain-like"/>
    <property type="match status" value="1"/>
</dbReference>
<evidence type="ECO:0000256" key="4">
    <source>
        <dbReference type="ARBA" id="ARBA00022679"/>
    </source>
</evidence>
<evidence type="ECO:0000313" key="12">
    <source>
        <dbReference type="EMBL" id="CAB3359373.1"/>
    </source>
</evidence>
<organism evidence="12 13">
    <name type="scientific">Cloeon dipterum</name>
    <dbReference type="NCBI Taxonomy" id="197152"/>
    <lineage>
        <taxon>Eukaryota</taxon>
        <taxon>Metazoa</taxon>
        <taxon>Ecdysozoa</taxon>
        <taxon>Arthropoda</taxon>
        <taxon>Hexapoda</taxon>
        <taxon>Insecta</taxon>
        <taxon>Pterygota</taxon>
        <taxon>Palaeoptera</taxon>
        <taxon>Ephemeroptera</taxon>
        <taxon>Pisciforma</taxon>
        <taxon>Baetidae</taxon>
        <taxon>Cloeon</taxon>
    </lineage>
</organism>
<keyword evidence="6 9" id="KW-0863">Zinc-finger</keyword>
<evidence type="ECO:0000256" key="8">
    <source>
        <dbReference type="ARBA" id="ARBA00022833"/>
    </source>
</evidence>
<dbReference type="InterPro" id="IPR013083">
    <property type="entry name" value="Znf_RING/FYVE/PHD"/>
</dbReference>
<evidence type="ECO:0000256" key="7">
    <source>
        <dbReference type="ARBA" id="ARBA00022786"/>
    </source>
</evidence>
<evidence type="ECO:0000256" key="3">
    <source>
        <dbReference type="ARBA" id="ARBA00009119"/>
    </source>
</evidence>
<comment type="caution">
    <text evidence="12">The sequence shown here is derived from an EMBL/GenBank/DDBJ whole genome shotgun (WGS) entry which is preliminary data.</text>
</comment>
<evidence type="ECO:0000256" key="1">
    <source>
        <dbReference type="ARBA" id="ARBA00000900"/>
    </source>
</evidence>
<dbReference type="EMBL" id="CADEPI010000001">
    <property type="protein sequence ID" value="CAB3359373.1"/>
    <property type="molecule type" value="Genomic_DNA"/>
</dbReference>
<dbReference type="GO" id="GO:0031624">
    <property type="term" value="F:ubiquitin conjugating enzyme binding"/>
    <property type="evidence" value="ECO:0007669"/>
    <property type="project" value="TreeGrafter"/>
</dbReference>
<dbReference type="GO" id="GO:0061630">
    <property type="term" value="F:ubiquitin protein ligase activity"/>
    <property type="evidence" value="ECO:0007669"/>
    <property type="project" value="UniProtKB-EC"/>
</dbReference>
<dbReference type="InterPro" id="IPR018121">
    <property type="entry name" value="7-in-absentia-prot_TRAF-dom"/>
</dbReference>
<dbReference type="PANTHER" id="PTHR45877:SF2">
    <property type="entry name" value="E3 UBIQUITIN-PROTEIN LIGASE SINA-RELATED"/>
    <property type="match status" value="1"/>
</dbReference>
<keyword evidence="13" id="KW-1185">Reference proteome</keyword>
<accession>A0A8S1BQM8</accession>